<comment type="caution">
    <text evidence="1">The sequence shown here is derived from an EMBL/GenBank/DDBJ whole genome shotgun (WGS) entry which is preliminary data.</text>
</comment>
<dbReference type="Proteomes" id="UP000799444">
    <property type="component" value="Unassembled WGS sequence"/>
</dbReference>
<dbReference type="EMBL" id="ML996109">
    <property type="protein sequence ID" value="KAF2738375.1"/>
    <property type="molecule type" value="Genomic_DNA"/>
</dbReference>
<name>A0A9P4V7E9_9PLEO</name>
<protein>
    <submittedName>
        <fullName evidence="1">Uncharacterized protein</fullName>
    </submittedName>
</protein>
<dbReference type="AlphaFoldDB" id="A0A9P4V7E9"/>
<evidence type="ECO:0000313" key="1">
    <source>
        <dbReference type="EMBL" id="KAF2738375.1"/>
    </source>
</evidence>
<reference evidence="1" key="1">
    <citation type="journal article" date="2020" name="Stud. Mycol.">
        <title>101 Dothideomycetes genomes: a test case for predicting lifestyles and emergence of pathogens.</title>
        <authorList>
            <person name="Haridas S."/>
            <person name="Albert R."/>
            <person name="Binder M."/>
            <person name="Bloem J."/>
            <person name="Labutti K."/>
            <person name="Salamov A."/>
            <person name="Andreopoulos B."/>
            <person name="Baker S."/>
            <person name="Barry K."/>
            <person name="Bills G."/>
            <person name="Bluhm B."/>
            <person name="Cannon C."/>
            <person name="Castanera R."/>
            <person name="Culley D."/>
            <person name="Daum C."/>
            <person name="Ezra D."/>
            <person name="Gonzalez J."/>
            <person name="Henrissat B."/>
            <person name="Kuo A."/>
            <person name="Liang C."/>
            <person name="Lipzen A."/>
            <person name="Lutzoni F."/>
            <person name="Magnuson J."/>
            <person name="Mondo S."/>
            <person name="Nolan M."/>
            <person name="Ohm R."/>
            <person name="Pangilinan J."/>
            <person name="Park H.-J."/>
            <person name="Ramirez L."/>
            <person name="Alfaro M."/>
            <person name="Sun H."/>
            <person name="Tritt A."/>
            <person name="Yoshinaga Y."/>
            <person name="Zwiers L.-H."/>
            <person name="Turgeon B."/>
            <person name="Goodwin S."/>
            <person name="Spatafora J."/>
            <person name="Crous P."/>
            <person name="Grigoriev I."/>
        </authorList>
    </citation>
    <scope>NUCLEOTIDE SEQUENCE</scope>
    <source>
        <strain evidence="1">CBS 125425</strain>
    </source>
</reference>
<accession>A0A9P4V7E9</accession>
<evidence type="ECO:0000313" key="2">
    <source>
        <dbReference type="Proteomes" id="UP000799444"/>
    </source>
</evidence>
<proteinExistence type="predicted"/>
<sequence length="203" mass="22927">MHANNAAITSCPEQCSILARMSRLRADRHFGKFARLPVMIREMFRSTSSGLSPYGCNLRLCPRRFLFFMQFQHLPNLARRLPDGCIAAPHRRVCARPRGELSLILQSEETCLDLRPLMSAVPSPLLGVKSSSFRFSKWHSGRESDVANGFRSRAHRPRRRARSMTSRLLPSSGSLVYRPVLMNGQQPSSESGCVQVAHRGRSY</sequence>
<gene>
    <name evidence="1" type="ORF">EJ04DRAFT_51450</name>
</gene>
<keyword evidence="2" id="KW-1185">Reference proteome</keyword>
<organism evidence="1 2">
    <name type="scientific">Polyplosphaeria fusca</name>
    <dbReference type="NCBI Taxonomy" id="682080"/>
    <lineage>
        <taxon>Eukaryota</taxon>
        <taxon>Fungi</taxon>
        <taxon>Dikarya</taxon>
        <taxon>Ascomycota</taxon>
        <taxon>Pezizomycotina</taxon>
        <taxon>Dothideomycetes</taxon>
        <taxon>Pleosporomycetidae</taxon>
        <taxon>Pleosporales</taxon>
        <taxon>Tetraplosphaeriaceae</taxon>
        <taxon>Polyplosphaeria</taxon>
    </lineage>
</organism>